<organism evidence="4 5">
    <name type="scientific">Malus domestica</name>
    <name type="common">Apple</name>
    <name type="synonym">Pyrus malus</name>
    <dbReference type="NCBI Taxonomy" id="3750"/>
    <lineage>
        <taxon>Eukaryota</taxon>
        <taxon>Viridiplantae</taxon>
        <taxon>Streptophyta</taxon>
        <taxon>Embryophyta</taxon>
        <taxon>Tracheophyta</taxon>
        <taxon>Spermatophyta</taxon>
        <taxon>Magnoliopsida</taxon>
        <taxon>eudicotyledons</taxon>
        <taxon>Gunneridae</taxon>
        <taxon>Pentapetalae</taxon>
        <taxon>rosids</taxon>
        <taxon>fabids</taxon>
        <taxon>Rosales</taxon>
        <taxon>Rosaceae</taxon>
        <taxon>Amygdaloideae</taxon>
        <taxon>Maleae</taxon>
        <taxon>Malus</taxon>
    </lineage>
</organism>
<comment type="pathway">
    <text evidence="2">Amino-acid degradation; L-valine degradation.</text>
</comment>
<dbReference type="SUPFAM" id="SSF52096">
    <property type="entry name" value="ClpP/crotonase"/>
    <property type="match status" value="1"/>
</dbReference>
<evidence type="ECO:0000259" key="3">
    <source>
        <dbReference type="Pfam" id="PF16113"/>
    </source>
</evidence>
<dbReference type="PANTHER" id="PTHR43176:SF37">
    <property type="entry name" value="3-HYDROXYISOBUTYRYL-COA HYDROLASE"/>
    <property type="match status" value="1"/>
</dbReference>
<dbReference type="GO" id="GO:0003860">
    <property type="term" value="F:3-hydroxyisobutyryl-CoA hydrolase activity"/>
    <property type="evidence" value="ECO:0007669"/>
    <property type="project" value="UniProtKB-UniRule"/>
</dbReference>
<name>A0A498KEV2_MALDO</name>
<comment type="catalytic activity">
    <reaction evidence="2">
        <text>3-hydroxy-2-methylpropanoyl-CoA + H2O = 3-hydroxy-2-methylpropanoate + CoA + H(+)</text>
        <dbReference type="Rhea" id="RHEA:20888"/>
        <dbReference type="ChEBI" id="CHEBI:11805"/>
        <dbReference type="ChEBI" id="CHEBI:15377"/>
        <dbReference type="ChEBI" id="CHEBI:15378"/>
        <dbReference type="ChEBI" id="CHEBI:57287"/>
        <dbReference type="ChEBI" id="CHEBI:57340"/>
        <dbReference type="EC" id="3.1.2.4"/>
    </reaction>
</comment>
<gene>
    <name evidence="4" type="ORF">DVH24_017968</name>
</gene>
<comment type="function">
    <text evidence="2">Hydrolyzes 3-hydroxyisobutyryl-CoA (HIBYL-CoA), a saline catabolite. Has high activity toward isobutyryl-CoA. Could be an isobutyryl-CoA dehydrogenase that functions in valine catabolism.</text>
</comment>
<dbReference type="AlphaFoldDB" id="A0A498KEV2"/>
<dbReference type="InterPro" id="IPR045004">
    <property type="entry name" value="ECH_dom"/>
</dbReference>
<dbReference type="Gene3D" id="3.90.226.10">
    <property type="entry name" value="2-enoyl-CoA Hydratase, Chain A, domain 1"/>
    <property type="match status" value="1"/>
</dbReference>
<reference evidence="4 5" key="1">
    <citation type="submission" date="2018-10" db="EMBL/GenBank/DDBJ databases">
        <title>A high-quality apple genome assembly.</title>
        <authorList>
            <person name="Hu J."/>
        </authorList>
    </citation>
    <scope>NUCLEOTIDE SEQUENCE [LARGE SCALE GENOMIC DNA]</scope>
    <source>
        <strain evidence="5">cv. HFTH1</strain>
        <tissue evidence="4">Young leaf</tissue>
    </source>
</reference>
<keyword evidence="1 2" id="KW-0378">Hydrolase</keyword>
<sequence length="337" mass="37880">MASPSSPSVGPRALNAMNLDMDVKYKSYLDEWESHPNCSFLFAGGDVKQIMAKNQPPNMIEVSTAEYSLICKISEYKKPFISFIDRITMVFGVDLSGHGATGSLQRYFALSDRDCQCCQLHCNGFSNFVRLTLYGYISEDCSCYARWVFTCSGKEYGRRICRIPMGTLKQLWRNSPATQILKRNSSLLPQITSAFGANKSVLETIDELKKQQQVQMLLTDIVNVVNYNCGQIQQLPDSEAQLKSLLPQITWAFGANKSVHVTIDELKKQQQCSDATVVEWANEALQGLGKGAPFSLYLIQNYFSKVASALGKNDNQLSRVSLDFLPFRFFRHMVASF</sequence>
<evidence type="ECO:0000313" key="4">
    <source>
        <dbReference type="EMBL" id="RXI05926.1"/>
    </source>
</evidence>
<evidence type="ECO:0000256" key="2">
    <source>
        <dbReference type="RuleBase" id="RU369070"/>
    </source>
</evidence>
<dbReference type="EC" id="3.1.2.4" evidence="2"/>
<protein>
    <recommendedName>
        <fullName evidence="2">3-hydroxyisobutyryl-CoA hydrolase</fullName>
        <shortName evidence="2">HIB-CoA hydrolase</shortName>
        <shortName evidence="2">HIBYL-CoA-H</shortName>
        <ecNumber evidence="2">3.1.2.4</ecNumber>
    </recommendedName>
    <alternativeName>
        <fullName evidence="2">3-hydroxyisobutyryl-coenzyme A hydrolase</fullName>
    </alternativeName>
</protein>
<feature type="domain" description="Enoyl-CoA hydratase/isomerase" evidence="3">
    <location>
        <begin position="11"/>
        <end position="100"/>
    </location>
</feature>
<dbReference type="STRING" id="3750.A0A498KEV2"/>
<comment type="caution">
    <text evidence="4">The sequence shown here is derived from an EMBL/GenBank/DDBJ whole genome shotgun (WGS) entry which is preliminary data.</text>
</comment>
<keyword evidence="5" id="KW-1185">Reference proteome</keyword>
<dbReference type="InterPro" id="IPR032259">
    <property type="entry name" value="HIBYL-CoA-H"/>
</dbReference>
<dbReference type="GO" id="GO:0006574">
    <property type="term" value="P:L-valine catabolic process"/>
    <property type="evidence" value="ECO:0007669"/>
    <property type="project" value="UniProtKB-UniRule"/>
</dbReference>
<dbReference type="PANTHER" id="PTHR43176">
    <property type="entry name" value="3-HYDROXYISOBUTYRYL-COA HYDROLASE-RELATED"/>
    <property type="match status" value="1"/>
</dbReference>
<accession>A0A498KEV2</accession>
<proteinExistence type="inferred from homology"/>
<dbReference type="InterPro" id="IPR029045">
    <property type="entry name" value="ClpP/crotonase-like_dom_sf"/>
</dbReference>
<dbReference type="Pfam" id="PF16113">
    <property type="entry name" value="ECH_2"/>
    <property type="match status" value="1"/>
</dbReference>
<dbReference type="Proteomes" id="UP000290289">
    <property type="component" value="Chromosome 2"/>
</dbReference>
<comment type="similarity">
    <text evidence="2">Belongs to the enoyl-CoA hydratase/isomerase family.</text>
</comment>
<dbReference type="EMBL" id="RDQH01000328">
    <property type="protein sequence ID" value="RXI05926.1"/>
    <property type="molecule type" value="Genomic_DNA"/>
</dbReference>
<evidence type="ECO:0000313" key="5">
    <source>
        <dbReference type="Proteomes" id="UP000290289"/>
    </source>
</evidence>
<evidence type="ECO:0000256" key="1">
    <source>
        <dbReference type="ARBA" id="ARBA00022801"/>
    </source>
</evidence>
<dbReference type="GO" id="GO:0005829">
    <property type="term" value="C:cytosol"/>
    <property type="evidence" value="ECO:0007669"/>
    <property type="project" value="TreeGrafter"/>
</dbReference>